<accession>A0ABQ3ZP02</accession>
<dbReference type="NCBIfam" id="NF033848">
    <property type="entry name" value="VgrG_rel"/>
    <property type="match status" value="1"/>
</dbReference>
<dbReference type="Gene3D" id="2.40.50.230">
    <property type="entry name" value="Gp5 N-terminal domain"/>
    <property type="match status" value="1"/>
</dbReference>
<comment type="caution">
    <text evidence="2">The sequence shown here is derived from an EMBL/GenBank/DDBJ whole genome shotgun (WGS) entry which is preliminary data.</text>
</comment>
<dbReference type="Pfam" id="PF05954">
    <property type="entry name" value="Phage_GPD"/>
    <property type="match status" value="1"/>
</dbReference>
<dbReference type="SUPFAM" id="SSF69279">
    <property type="entry name" value="Phage tail proteins"/>
    <property type="match status" value="1"/>
</dbReference>
<dbReference type="SUPFAM" id="SSF69349">
    <property type="entry name" value="Phage fibre proteins"/>
    <property type="match status" value="1"/>
</dbReference>
<evidence type="ECO:0000313" key="3">
    <source>
        <dbReference type="Proteomes" id="UP000603200"/>
    </source>
</evidence>
<name>A0ABQ3ZP02_9ACTN</name>
<protein>
    <submittedName>
        <fullName evidence="2">Type IV secretion protein Rhs</fullName>
    </submittedName>
</protein>
<sequence length="620" mass="64657">MSAETYTSVLRVEVGGAPLPDPLAALLIEGWVDTSVTVPSAFRLAFADPGGDVVRKFPQLAVGAAVKLSPVTGGSRGKPMLTGEVTGLELDADGGGRSLVVRGYDPGHRLLRNRRVEGYPNMTASDIVRRLAGRAGLRIGRVDATPTVYDLATQPNITDWDFLTGLARENDVRLFFDEDGKLQFTALRPASGAPADTTPAAKSPFVLEVGANTLYARAGVTASGQVKNVSVRGWDVRTKRALTGSATAGSTPDIKTDVTPGQLTTGFGIAELVETATPYTAQAQVRHAATALAHDVAGSFAELEVEVTGNPAIRPGTPVAVKGAGRPFEGQYTVTGARHIFSSGRRYTTRVTVSGRQFRSLYGLTAGGAPAPSLPGVVTALVSNIKDPMRMSRVKVRFPWLSDTYESDWCRIAQLGGVRGGGLVLPEVGDEVLVAFDRGSLEHPYVLAGLYNGVDKPTPDPDGIPSVDPTSGAVNWRSTASRSGHQVQLLDAKTRRSSGIRLRTGDGSLSVHLDETRTTVTVHSDGTVKIEGTRNVDIKAGGDLNLTAGRSVNISGGGQVNVRAGGRVGINAAGAVMLDAVGTAQIKSAGPILLTSPSNASVTAATVTLTGVTLRNGVPF</sequence>
<dbReference type="EMBL" id="BOMN01000040">
    <property type="protein sequence ID" value="GIE20312.1"/>
    <property type="molecule type" value="Genomic_DNA"/>
</dbReference>
<gene>
    <name evidence="2" type="ORF">Ahu01nite_034140</name>
</gene>
<dbReference type="InterPro" id="IPR047702">
    <property type="entry name" value="VgrG-rel"/>
</dbReference>
<organism evidence="2 3">
    <name type="scientific">Winogradskya humida</name>
    <dbReference type="NCBI Taxonomy" id="113566"/>
    <lineage>
        <taxon>Bacteria</taxon>
        <taxon>Bacillati</taxon>
        <taxon>Actinomycetota</taxon>
        <taxon>Actinomycetes</taxon>
        <taxon>Micromonosporales</taxon>
        <taxon>Micromonosporaceae</taxon>
        <taxon>Winogradskya</taxon>
    </lineage>
</organism>
<dbReference type="InterPro" id="IPR006531">
    <property type="entry name" value="Gp5/Vgr_OB"/>
</dbReference>
<dbReference type="InterPro" id="IPR037026">
    <property type="entry name" value="Vgr_OB-fold_dom_sf"/>
</dbReference>
<keyword evidence="3" id="KW-1185">Reference proteome</keyword>
<evidence type="ECO:0000259" key="1">
    <source>
        <dbReference type="Pfam" id="PF04717"/>
    </source>
</evidence>
<dbReference type="RefSeq" id="WP_203837481.1">
    <property type="nucleotide sequence ID" value="NZ_BAAATV010000007.1"/>
</dbReference>
<dbReference type="Proteomes" id="UP000603200">
    <property type="component" value="Unassembled WGS sequence"/>
</dbReference>
<feature type="domain" description="Gp5/Type VI secretion system Vgr protein OB-fold" evidence="1">
    <location>
        <begin position="379"/>
        <end position="451"/>
    </location>
</feature>
<reference evidence="2 3" key="1">
    <citation type="submission" date="2021-01" db="EMBL/GenBank/DDBJ databases">
        <title>Whole genome shotgun sequence of Actinoplanes humidus NBRC 14915.</title>
        <authorList>
            <person name="Komaki H."/>
            <person name="Tamura T."/>
        </authorList>
    </citation>
    <scope>NUCLEOTIDE SEQUENCE [LARGE SCALE GENOMIC DNA]</scope>
    <source>
        <strain evidence="2 3">NBRC 14915</strain>
    </source>
</reference>
<evidence type="ECO:0000313" key="2">
    <source>
        <dbReference type="EMBL" id="GIE20312.1"/>
    </source>
</evidence>
<dbReference type="SUPFAM" id="SSF69255">
    <property type="entry name" value="gp5 N-terminal domain-like"/>
    <property type="match status" value="1"/>
</dbReference>
<dbReference type="Pfam" id="PF04717">
    <property type="entry name" value="Phage_base_V"/>
    <property type="match status" value="1"/>
</dbReference>
<proteinExistence type="predicted"/>